<proteinExistence type="predicted"/>
<evidence type="ECO:0000313" key="2">
    <source>
        <dbReference type="EMBL" id="KIY67858.1"/>
    </source>
</evidence>
<evidence type="ECO:0000256" key="1">
    <source>
        <dbReference type="SAM" id="Phobius"/>
    </source>
</evidence>
<keyword evidence="1" id="KW-0472">Membrane</keyword>
<dbReference type="OrthoDB" id="3020985at2759"/>
<keyword evidence="1" id="KW-1133">Transmembrane helix</keyword>
<keyword evidence="3" id="KW-1185">Reference proteome</keyword>
<keyword evidence="1" id="KW-0812">Transmembrane</keyword>
<sequence>MPAPDGIKNRLSRASRYSSRTGSHVFLPTIMLAYFVEQVVAQAPVNDVISWPSGLLLLASVLYAALGNSPDFLWEIEPIAGLFLASGLPVVSIPLMLKVNWVSKTCHFVSHIRTAYGESEFWIRSEAVTVHARKTALEKVTGTISCVRLEKWDNEPPLDEENWRATSAGLLYPFKHLPPPSPSPGASKSSHITAEDFLYFAAIDYHAFRSWKVEIHSGGKCVFSTAGMPASTVIDVDSEDSAIYVVAANMVRRPHSQSPLRAAATLVGEDSYTLNIDAVDLNAPACAIDFHSYAPEKSKVSASLVQLAHSYYTVVQHIKATSDSEILVSSGLARIVVGRALWISILGGAVLDTGRLTIQNLPGRWGMRDLSADDAYLSRIETVLDLIKPTLDAYNGGFDELVYSNGLSRRTAIPFLIAGLFGQAIICYFLSVGTSAGVWTSVALANCLYAGRLTDWHSIWCGKNDRSEQPGMKMYLPGTKDIMCIATLDRSTPRQGHLRQGFLLNSIGLIAAILGAVFQGPTRDALGFSEFTPTPAWVLYAAVGLCVGASVLILSTVFIQQLHEKTWNNDSLMPTRWMVYTTIIPSMIISGLGLFFQQTGKARLWPLLDALTWVSGLPMGMIENGRVFPADDNLLHLVLLNRWIMGAVASSLGSTYA</sequence>
<evidence type="ECO:0008006" key="4">
    <source>
        <dbReference type="Google" id="ProtNLM"/>
    </source>
</evidence>
<dbReference type="EMBL" id="KN880515">
    <property type="protein sequence ID" value="KIY67858.1"/>
    <property type="molecule type" value="Genomic_DNA"/>
</dbReference>
<organism evidence="2 3">
    <name type="scientific">Cylindrobasidium torrendii FP15055 ss-10</name>
    <dbReference type="NCBI Taxonomy" id="1314674"/>
    <lineage>
        <taxon>Eukaryota</taxon>
        <taxon>Fungi</taxon>
        <taxon>Dikarya</taxon>
        <taxon>Basidiomycota</taxon>
        <taxon>Agaricomycotina</taxon>
        <taxon>Agaricomycetes</taxon>
        <taxon>Agaricomycetidae</taxon>
        <taxon>Agaricales</taxon>
        <taxon>Marasmiineae</taxon>
        <taxon>Physalacriaceae</taxon>
        <taxon>Cylindrobasidium</taxon>
    </lineage>
</organism>
<feature type="transmembrane region" description="Helical" evidence="1">
    <location>
        <begin position="412"/>
        <end position="431"/>
    </location>
</feature>
<dbReference type="Proteomes" id="UP000054007">
    <property type="component" value="Unassembled WGS sequence"/>
</dbReference>
<feature type="transmembrane region" description="Helical" evidence="1">
    <location>
        <begin position="538"/>
        <end position="559"/>
    </location>
</feature>
<accession>A0A0D7BBG5</accession>
<dbReference type="AlphaFoldDB" id="A0A0D7BBG5"/>
<feature type="transmembrane region" description="Helical" evidence="1">
    <location>
        <begin position="579"/>
        <end position="598"/>
    </location>
</feature>
<evidence type="ECO:0000313" key="3">
    <source>
        <dbReference type="Proteomes" id="UP000054007"/>
    </source>
</evidence>
<name>A0A0D7BBG5_9AGAR</name>
<gene>
    <name evidence="2" type="ORF">CYLTODRAFT_490261</name>
</gene>
<protein>
    <recommendedName>
        <fullName evidence="4">Transmembrane protein</fullName>
    </recommendedName>
</protein>
<reference evidence="2 3" key="1">
    <citation type="journal article" date="2015" name="Fungal Genet. Biol.">
        <title>Evolution of novel wood decay mechanisms in Agaricales revealed by the genome sequences of Fistulina hepatica and Cylindrobasidium torrendii.</title>
        <authorList>
            <person name="Floudas D."/>
            <person name="Held B.W."/>
            <person name="Riley R."/>
            <person name="Nagy L.G."/>
            <person name="Koehler G."/>
            <person name="Ransdell A.S."/>
            <person name="Younus H."/>
            <person name="Chow J."/>
            <person name="Chiniquy J."/>
            <person name="Lipzen A."/>
            <person name="Tritt A."/>
            <person name="Sun H."/>
            <person name="Haridas S."/>
            <person name="LaButti K."/>
            <person name="Ohm R.A."/>
            <person name="Kues U."/>
            <person name="Blanchette R.A."/>
            <person name="Grigoriev I.V."/>
            <person name="Minto R.E."/>
            <person name="Hibbett D.S."/>
        </authorList>
    </citation>
    <scope>NUCLEOTIDE SEQUENCE [LARGE SCALE GENOMIC DNA]</scope>
    <source>
        <strain evidence="2 3">FP15055 ss-10</strain>
    </source>
</reference>
<feature type="transmembrane region" description="Helical" evidence="1">
    <location>
        <begin position="501"/>
        <end position="518"/>
    </location>
</feature>